<dbReference type="InterPro" id="IPR008930">
    <property type="entry name" value="Terpenoid_cyclase/PrenylTrfase"/>
</dbReference>
<dbReference type="Proteomes" id="UP000196084">
    <property type="component" value="Unassembled WGS sequence"/>
</dbReference>
<keyword evidence="2" id="KW-1185">Reference proteome</keyword>
<dbReference type="EMBL" id="MWPH01000002">
    <property type="protein sequence ID" value="OVE84086.1"/>
    <property type="molecule type" value="Genomic_DNA"/>
</dbReference>
<dbReference type="OrthoDB" id="210950at2157"/>
<proteinExistence type="predicted"/>
<dbReference type="Gene3D" id="1.50.10.20">
    <property type="match status" value="1"/>
</dbReference>
<evidence type="ECO:0000313" key="1">
    <source>
        <dbReference type="EMBL" id="OVE84086.1"/>
    </source>
</evidence>
<reference evidence="1 2" key="1">
    <citation type="submission" date="2017-02" db="EMBL/GenBank/DDBJ databases">
        <title>Natronthermophilus aegyptiacus gen. nov.,sp. nov., an aerobic, extremely halophilic alkalithermophilic archaeon isolated from the athalassohaline Wadi An Natrun, Egypt.</title>
        <authorList>
            <person name="Zhao B."/>
        </authorList>
    </citation>
    <scope>NUCLEOTIDE SEQUENCE [LARGE SCALE GENOMIC DNA]</scope>
    <source>
        <strain evidence="1 2">CGMCC 1.3597</strain>
    </source>
</reference>
<accession>A0A202E744</accession>
<protein>
    <submittedName>
        <fullName evidence="1">Antibiotic ABC transporter permease</fullName>
    </submittedName>
</protein>
<sequence length="401" mass="45473">MTTATESELRRTDVERLSIARDALQYAKRRQYSGYDKADGLSSRLLQAVPVENRWLNIAVQESCKRAPINIRPLFLVPKRRNIKGASLFAVAYQNLFDCLADHRYRSESQQLLDWICSMRREGYAGFCAGHRHPVQSLESKTPANTPDIVTTSYAVRSLCRSGIPRYQQIATSAAEFVYTDLEYHTIETELGTGARLTYKPTSSTDQFTLNANALGARLFVDLYEQTGTEAYADTARQILHYVAANQHPSGGWKYRDPPSASHVSMDNYHNGFIIESFVRYRAVIDPDAFTATVDRALEFYRTSLYESSGAPNWDERSTYPRDIHAAAQGILVFAYAGKPAFARRIADWAINTLYAGGGRFYYQQRKHYTKRFTLMRWCQAWMAYSLTELVTTPSDGVVSA</sequence>
<dbReference type="AlphaFoldDB" id="A0A202E744"/>
<organism evidence="1 2">
    <name type="scientific">Natronolimnobius baerhuensis</name>
    <dbReference type="NCBI Taxonomy" id="253108"/>
    <lineage>
        <taxon>Archaea</taxon>
        <taxon>Methanobacteriati</taxon>
        <taxon>Methanobacteriota</taxon>
        <taxon>Stenosarchaea group</taxon>
        <taxon>Halobacteria</taxon>
        <taxon>Halobacteriales</taxon>
        <taxon>Natrialbaceae</taxon>
        <taxon>Natronolimnobius</taxon>
    </lineage>
</organism>
<gene>
    <name evidence="1" type="ORF">B2G88_06535</name>
</gene>
<evidence type="ECO:0000313" key="2">
    <source>
        <dbReference type="Proteomes" id="UP000196084"/>
    </source>
</evidence>
<name>A0A202E744_9EURY</name>
<dbReference type="SUPFAM" id="SSF48239">
    <property type="entry name" value="Terpenoid cyclases/Protein prenyltransferases"/>
    <property type="match status" value="1"/>
</dbReference>
<comment type="caution">
    <text evidence="1">The sequence shown here is derived from an EMBL/GenBank/DDBJ whole genome shotgun (WGS) entry which is preliminary data.</text>
</comment>